<dbReference type="InterPro" id="IPR036914">
    <property type="entry name" value="MGS-like_dom_sf"/>
</dbReference>
<dbReference type="Gene3D" id="3.40.140.20">
    <property type="match status" value="2"/>
</dbReference>
<dbReference type="EMBL" id="UINC01002063">
    <property type="protein sequence ID" value="SUZ92492.1"/>
    <property type="molecule type" value="Genomic_DNA"/>
</dbReference>
<organism evidence="11">
    <name type="scientific">marine metagenome</name>
    <dbReference type="NCBI Taxonomy" id="408172"/>
    <lineage>
        <taxon>unclassified sequences</taxon>
        <taxon>metagenomes</taxon>
        <taxon>ecological metagenomes</taxon>
    </lineage>
</organism>
<dbReference type="CDD" id="cd01421">
    <property type="entry name" value="IMPCH"/>
    <property type="match status" value="1"/>
</dbReference>
<dbReference type="GO" id="GO:0006189">
    <property type="term" value="P:'de novo' IMP biosynthetic process"/>
    <property type="evidence" value="ECO:0007669"/>
    <property type="project" value="UniProtKB-UniPathway"/>
</dbReference>
<name>A0A381RKZ4_9ZZZZ</name>
<evidence type="ECO:0000256" key="3">
    <source>
        <dbReference type="ARBA" id="ARBA00007667"/>
    </source>
</evidence>
<evidence type="ECO:0000313" key="11">
    <source>
        <dbReference type="EMBL" id="SUZ92492.1"/>
    </source>
</evidence>
<comment type="similarity">
    <text evidence="3">Belongs to the PurH family.</text>
</comment>
<dbReference type="PIRSF" id="PIRSF000414">
    <property type="entry name" value="AICARFT_IMPCHas"/>
    <property type="match status" value="1"/>
</dbReference>
<dbReference type="Pfam" id="PF02142">
    <property type="entry name" value="MGS"/>
    <property type="match status" value="1"/>
</dbReference>
<dbReference type="SMART" id="SM00851">
    <property type="entry name" value="MGS"/>
    <property type="match status" value="1"/>
</dbReference>
<comment type="pathway">
    <text evidence="1">Purine metabolism; IMP biosynthesis via de novo pathway; IMP from 5-formamido-1-(5-phospho-D-ribosyl)imidazole-4-carboxamide: step 1/1.</text>
</comment>
<dbReference type="SUPFAM" id="SSF53927">
    <property type="entry name" value="Cytidine deaminase-like"/>
    <property type="match status" value="1"/>
</dbReference>
<reference evidence="11" key="1">
    <citation type="submission" date="2018-05" db="EMBL/GenBank/DDBJ databases">
        <authorList>
            <person name="Lanie J.A."/>
            <person name="Ng W.-L."/>
            <person name="Kazmierczak K.M."/>
            <person name="Andrzejewski T.M."/>
            <person name="Davidsen T.M."/>
            <person name="Wayne K.J."/>
            <person name="Tettelin H."/>
            <person name="Glass J.I."/>
            <person name="Rusch D."/>
            <person name="Podicherti R."/>
            <person name="Tsui H.-C.T."/>
            <person name="Winkler M.E."/>
        </authorList>
    </citation>
    <scope>NUCLEOTIDE SEQUENCE</scope>
</reference>
<accession>A0A381RKZ4</accession>
<gene>
    <name evidence="11" type="ORF">METZ01_LOCUS45346</name>
</gene>
<keyword evidence="7" id="KW-0511">Multifunctional enzyme</keyword>
<dbReference type="PANTHER" id="PTHR11692">
    <property type="entry name" value="BIFUNCTIONAL PURINE BIOSYNTHESIS PROTEIN PURH"/>
    <property type="match status" value="1"/>
</dbReference>
<evidence type="ECO:0000256" key="6">
    <source>
        <dbReference type="ARBA" id="ARBA00022801"/>
    </source>
</evidence>
<dbReference type="GO" id="GO:0003937">
    <property type="term" value="F:IMP cyclohydrolase activity"/>
    <property type="evidence" value="ECO:0007669"/>
    <property type="project" value="UniProtKB-EC"/>
</dbReference>
<evidence type="ECO:0000256" key="5">
    <source>
        <dbReference type="ARBA" id="ARBA00022755"/>
    </source>
</evidence>
<dbReference type="FunFam" id="3.40.140.20:FF:000001">
    <property type="entry name" value="Bifunctional purine biosynthesis protein PurH"/>
    <property type="match status" value="1"/>
</dbReference>
<evidence type="ECO:0000256" key="1">
    <source>
        <dbReference type="ARBA" id="ARBA00004844"/>
    </source>
</evidence>
<dbReference type="InterPro" id="IPR024051">
    <property type="entry name" value="AICAR_Tfase_dup_dom_sf"/>
</dbReference>
<dbReference type="UniPathway" id="UPA00074">
    <property type="reaction ID" value="UER00133"/>
</dbReference>
<dbReference type="InterPro" id="IPR016193">
    <property type="entry name" value="Cytidine_deaminase-like"/>
</dbReference>
<dbReference type="NCBIfam" id="NF002049">
    <property type="entry name" value="PRK00881.1"/>
    <property type="match status" value="1"/>
</dbReference>
<dbReference type="InterPro" id="IPR011607">
    <property type="entry name" value="MGS-like_dom"/>
</dbReference>
<keyword evidence="4" id="KW-0808">Transferase</keyword>
<keyword evidence="6" id="KW-0378">Hydrolase</keyword>
<comment type="pathway">
    <text evidence="2">Purine metabolism; IMP biosynthesis via de novo pathway; 5-formamido-1-(5-phospho-D-ribosyl)imidazole-4-carboxamide from 5-amino-1-(5-phospho-D-ribosyl)imidazole-4-carboxamide (10-formyl THF route): step 1/1.</text>
</comment>
<dbReference type="FunFam" id="3.40.50.1380:FF:000001">
    <property type="entry name" value="Bifunctional purine biosynthesis protein PurH"/>
    <property type="match status" value="1"/>
</dbReference>
<evidence type="ECO:0000256" key="7">
    <source>
        <dbReference type="ARBA" id="ARBA00023268"/>
    </source>
</evidence>
<sequence length="506" mass="53418">MLSVHDKSGLVDLARGLVDLGWELLSTGGTAAVLLDAGLPVTEVADVTGAPEILEGRVKTLHPAIHGGILADRSDPAHLADLEARGIAPIDLVVANLYPFADWPGVEMIDIGGSAMVRAAAKNHAHVGVVVDPGGYPSLLDELRSGNSLSEITRLALARRAFAHTSSYDASIVAWLDAGLPVTGADYGSATPGLPDTLHLGLERVDELRYGENPHQVGARYRWAVDLTGWWDTARLHGDKAMSYLNVLDTEAAWRLVHELGDEPAAVVVKHTNPCGAAVAGDIGEAWTAAHACDPTSAFGGIVAVNRPLTMAVAGPLSEVFTEVVVAPSYEPDALDTLQARTNLRILEAPPPGPRGLDVRTVDGGLLVQGPDPVDDDVNNWTVVTRREPSETEWLDLAFAWRVVARVTSNAIVLARHRQAVGIGAGQQNRRDAVHLAVEKADGRATGGVCASDAFFPFRDGLDATIGAGVTAVVQPGGSVRDDEVVEAADEAGLAMVFTGRRHFRH</sequence>
<dbReference type="SMART" id="SM00798">
    <property type="entry name" value="AICARFT_IMPCHas"/>
    <property type="match status" value="1"/>
</dbReference>
<proteinExistence type="inferred from homology"/>
<dbReference type="PANTHER" id="PTHR11692:SF0">
    <property type="entry name" value="BIFUNCTIONAL PURINE BIOSYNTHESIS PROTEIN ATIC"/>
    <property type="match status" value="1"/>
</dbReference>
<dbReference type="HAMAP" id="MF_00139">
    <property type="entry name" value="PurH"/>
    <property type="match status" value="1"/>
</dbReference>
<dbReference type="GO" id="GO:0004643">
    <property type="term" value="F:phosphoribosylaminoimidazolecarboxamide formyltransferase activity"/>
    <property type="evidence" value="ECO:0007669"/>
    <property type="project" value="UniProtKB-EC"/>
</dbReference>
<protein>
    <recommendedName>
        <fullName evidence="10">MGS-like domain-containing protein</fullName>
    </recommendedName>
</protein>
<comment type="catalytic activity">
    <reaction evidence="9">
        <text>IMP + H2O = 5-formamido-1-(5-phospho-D-ribosyl)imidazole-4-carboxamide</text>
        <dbReference type="Rhea" id="RHEA:18445"/>
        <dbReference type="ChEBI" id="CHEBI:15377"/>
        <dbReference type="ChEBI" id="CHEBI:58053"/>
        <dbReference type="ChEBI" id="CHEBI:58467"/>
        <dbReference type="EC" id="3.5.4.10"/>
    </reaction>
</comment>
<dbReference type="Gene3D" id="3.40.50.1380">
    <property type="entry name" value="Methylglyoxal synthase-like domain"/>
    <property type="match status" value="1"/>
</dbReference>
<evidence type="ECO:0000256" key="2">
    <source>
        <dbReference type="ARBA" id="ARBA00004954"/>
    </source>
</evidence>
<evidence type="ECO:0000259" key="10">
    <source>
        <dbReference type="PROSITE" id="PS51855"/>
    </source>
</evidence>
<dbReference type="SUPFAM" id="SSF52335">
    <property type="entry name" value="Methylglyoxal synthase-like"/>
    <property type="match status" value="1"/>
</dbReference>
<keyword evidence="5" id="KW-0658">Purine biosynthesis</keyword>
<evidence type="ECO:0000256" key="8">
    <source>
        <dbReference type="ARBA" id="ARBA00050488"/>
    </source>
</evidence>
<evidence type="ECO:0000256" key="4">
    <source>
        <dbReference type="ARBA" id="ARBA00022679"/>
    </source>
</evidence>
<comment type="catalytic activity">
    <reaction evidence="8">
        <text>(6R)-10-formyltetrahydrofolate + 5-amino-1-(5-phospho-beta-D-ribosyl)imidazole-4-carboxamide = 5-formamido-1-(5-phospho-D-ribosyl)imidazole-4-carboxamide + (6S)-5,6,7,8-tetrahydrofolate</text>
        <dbReference type="Rhea" id="RHEA:22192"/>
        <dbReference type="ChEBI" id="CHEBI:57453"/>
        <dbReference type="ChEBI" id="CHEBI:58467"/>
        <dbReference type="ChEBI" id="CHEBI:58475"/>
        <dbReference type="ChEBI" id="CHEBI:195366"/>
        <dbReference type="EC" id="2.1.2.3"/>
    </reaction>
</comment>
<feature type="domain" description="MGS-like" evidence="10">
    <location>
        <begin position="1"/>
        <end position="131"/>
    </location>
</feature>
<dbReference type="GO" id="GO:0005829">
    <property type="term" value="C:cytosol"/>
    <property type="evidence" value="ECO:0007669"/>
    <property type="project" value="TreeGrafter"/>
</dbReference>
<dbReference type="PROSITE" id="PS51855">
    <property type="entry name" value="MGS"/>
    <property type="match status" value="1"/>
</dbReference>
<dbReference type="NCBIfam" id="TIGR00355">
    <property type="entry name" value="purH"/>
    <property type="match status" value="1"/>
</dbReference>
<dbReference type="InterPro" id="IPR002695">
    <property type="entry name" value="PurH-like"/>
</dbReference>
<dbReference type="AlphaFoldDB" id="A0A381RKZ4"/>
<dbReference type="Pfam" id="PF01808">
    <property type="entry name" value="AICARFT_IMPCHas"/>
    <property type="match status" value="1"/>
</dbReference>
<evidence type="ECO:0000256" key="9">
    <source>
        <dbReference type="ARBA" id="ARBA00050687"/>
    </source>
</evidence>